<gene>
    <name evidence="2" type="ORF">R3P38DRAFT_2819813</name>
</gene>
<accession>A0AAW0EH42</accession>
<proteinExistence type="predicted"/>
<evidence type="ECO:0000313" key="2">
    <source>
        <dbReference type="EMBL" id="KAK7063695.1"/>
    </source>
</evidence>
<reference evidence="2 3" key="1">
    <citation type="journal article" date="2024" name="J Genomics">
        <title>Draft genome sequencing and assembly of Favolaschia claudopus CIRM-BRFM 2984 isolated from oak limbs.</title>
        <authorList>
            <person name="Navarro D."/>
            <person name="Drula E."/>
            <person name="Chaduli D."/>
            <person name="Cazenave R."/>
            <person name="Ahrendt S."/>
            <person name="Wang J."/>
            <person name="Lipzen A."/>
            <person name="Daum C."/>
            <person name="Barry K."/>
            <person name="Grigoriev I.V."/>
            <person name="Favel A."/>
            <person name="Rosso M.N."/>
            <person name="Martin F."/>
        </authorList>
    </citation>
    <scope>NUCLEOTIDE SEQUENCE [LARGE SCALE GENOMIC DNA]</scope>
    <source>
        <strain evidence="2 3">CIRM-BRFM 2984</strain>
    </source>
</reference>
<organism evidence="2 3">
    <name type="scientific">Favolaschia claudopus</name>
    <dbReference type="NCBI Taxonomy" id="2862362"/>
    <lineage>
        <taxon>Eukaryota</taxon>
        <taxon>Fungi</taxon>
        <taxon>Dikarya</taxon>
        <taxon>Basidiomycota</taxon>
        <taxon>Agaricomycotina</taxon>
        <taxon>Agaricomycetes</taxon>
        <taxon>Agaricomycetidae</taxon>
        <taxon>Agaricales</taxon>
        <taxon>Marasmiineae</taxon>
        <taxon>Mycenaceae</taxon>
        <taxon>Favolaschia</taxon>
    </lineage>
</organism>
<evidence type="ECO:0000313" key="3">
    <source>
        <dbReference type="Proteomes" id="UP001362999"/>
    </source>
</evidence>
<protein>
    <submittedName>
        <fullName evidence="2">Uncharacterized protein</fullName>
    </submittedName>
</protein>
<name>A0AAW0EH42_9AGAR</name>
<evidence type="ECO:0000256" key="1">
    <source>
        <dbReference type="SAM" id="MobiDB-lite"/>
    </source>
</evidence>
<dbReference type="AlphaFoldDB" id="A0AAW0EH42"/>
<dbReference type="Proteomes" id="UP001362999">
    <property type="component" value="Unassembled WGS sequence"/>
</dbReference>
<dbReference type="EMBL" id="JAWWNJ010000001">
    <property type="protein sequence ID" value="KAK7063695.1"/>
    <property type="molecule type" value="Genomic_DNA"/>
</dbReference>
<feature type="region of interest" description="Disordered" evidence="1">
    <location>
        <begin position="247"/>
        <end position="311"/>
    </location>
</feature>
<comment type="caution">
    <text evidence="2">The sequence shown here is derived from an EMBL/GenBank/DDBJ whole genome shotgun (WGS) entry which is preliminary data.</text>
</comment>
<sequence>MSTISTIGNARSDFVRGAVLAAMLNDNWKPLLATVRDSDTWPFMVSPSTAIRDSLQWSGFRSLEFVLLQLSSERHSGLLPNNYETVKECLMNKHVLTEIVKQYKLRNAKPIVPEGSSAKDAFLVFVGGMRRDCGDLKKTSAWLRNLFTPLMHVAENAFKSFEARSKAAIGNTEANHPRKCARETDILGRLRMLQSARDFGKDAQPGSLIPSQHLLAQPSLNGASSFRTSSSGMDSSLLEPLAYKPQQHPAFRPRADRLSLDPSRSPLTPRNHEAPGHLAASSQTRRPLLSAKSPTRWRKARNNENVHPYCG</sequence>
<keyword evidence="3" id="KW-1185">Reference proteome</keyword>